<dbReference type="PROSITE" id="PS50011">
    <property type="entry name" value="PROTEIN_KINASE_DOM"/>
    <property type="match status" value="1"/>
</dbReference>
<feature type="region of interest" description="Disordered" evidence="1">
    <location>
        <begin position="83"/>
        <end position="110"/>
    </location>
</feature>
<dbReference type="InterPro" id="IPR011009">
    <property type="entry name" value="Kinase-like_dom_sf"/>
</dbReference>
<feature type="region of interest" description="Disordered" evidence="1">
    <location>
        <begin position="197"/>
        <end position="246"/>
    </location>
</feature>
<dbReference type="GO" id="GO:0005524">
    <property type="term" value="F:ATP binding"/>
    <property type="evidence" value="ECO:0007669"/>
    <property type="project" value="InterPro"/>
</dbReference>
<feature type="region of interest" description="Disordered" evidence="1">
    <location>
        <begin position="652"/>
        <end position="673"/>
    </location>
</feature>
<feature type="compositionally biased region" description="Basic and acidic residues" evidence="1">
    <location>
        <begin position="1"/>
        <end position="11"/>
    </location>
</feature>
<feature type="domain" description="Protein kinase" evidence="2">
    <location>
        <begin position="296"/>
        <end position="712"/>
    </location>
</feature>
<organism evidence="3">
    <name type="scientific">Pseudo-nitzschia australis</name>
    <dbReference type="NCBI Taxonomy" id="44445"/>
    <lineage>
        <taxon>Eukaryota</taxon>
        <taxon>Sar</taxon>
        <taxon>Stramenopiles</taxon>
        <taxon>Ochrophyta</taxon>
        <taxon>Bacillariophyta</taxon>
        <taxon>Bacillariophyceae</taxon>
        <taxon>Bacillariophycidae</taxon>
        <taxon>Bacillariales</taxon>
        <taxon>Bacillariaceae</taxon>
        <taxon>Pseudo-nitzschia</taxon>
    </lineage>
</organism>
<dbReference type="SUPFAM" id="SSF56112">
    <property type="entry name" value="Protein kinase-like (PK-like)"/>
    <property type="match status" value="1"/>
</dbReference>
<evidence type="ECO:0000256" key="1">
    <source>
        <dbReference type="SAM" id="MobiDB-lite"/>
    </source>
</evidence>
<dbReference type="PANTHER" id="PTHR23257">
    <property type="entry name" value="SERINE-THREONINE PROTEIN KINASE"/>
    <property type="match status" value="1"/>
</dbReference>
<proteinExistence type="predicted"/>
<dbReference type="GO" id="GO:0005737">
    <property type="term" value="C:cytoplasm"/>
    <property type="evidence" value="ECO:0007669"/>
    <property type="project" value="TreeGrafter"/>
</dbReference>
<dbReference type="Gene3D" id="1.10.510.10">
    <property type="entry name" value="Transferase(Phosphotransferase) domain 1"/>
    <property type="match status" value="1"/>
</dbReference>
<gene>
    <name evidence="3" type="ORF">PAUS00366_LOCUS7108</name>
</gene>
<feature type="region of interest" description="Disordered" evidence="1">
    <location>
        <begin position="123"/>
        <end position="149"/>
    </location>
</feature>
<name>A0A7S4AG93_9STRA</name>
<dbReference type="AlphaFoldDB" id="A0A7S4AG93"/>
<dbReference type="InterPro" id="IPR000719">
    <property type="entry name" value="Prot_kinase_dom"/>
</dbReference>
<evidence type="ECO:0000259" key="2">
    <source>
        <dbReference type="PROSITE" id="PS50011"/>
    </source>
</evidence>
<dbReference type="GO" id="GO:0004672">
    <property type="term" value="F:protein kinase activity"/>
    <property type="evidence" value="ECO:0007669"/>
    <property type="project" value="InterPro"/>
</dbReference>
<evidence type="ECO:0000313" key="3">
    <source>
        <dbReference type="EMBL" id="CAE0714356.1"/>
    </source>
</evidence>
<feature type="region of interest" description="Disordered" evidence="1">
    <location>
        <begin position="1"/>
        <end position="54"/>
    </location>
</feature>
<feature type="compositionally biased region" description="Low complexity" evidence="1">
    <location>
        <begin position="17"/>
        <end position="46"/>
    </location>
</feature>
<dbReference type="PANTHER" id="PTHR23257:SF963">
    <property type="entry name" value="AT08303P"/>
    <property type="match status" value="1"/>
</dbReference>
<reference evidence="3" key="1">
    <citation type="submission" date="2021-01" db="EMBL/GenBank/DDBJ databases">
        <authorList>
            <person name="Corre E."/>
            <person name="Pelletier E."/>
            <person name="Niang G."/>
            <person name="Scheremetjew M."/>
            <person name="Finn R."/>
            <person name="Kale V."/>
            <person name="Holt S."/>
            <person name="Cochrane G."/>
            <person name="Meng A."/>
            <person name="Brown T."/>
            <person name="Cohen L."/>
        </authorList>
    </citation>
    <scope>NUCLEOTIDE SEQUENCE</scope>
    <source>
        <strain evidence="3">10249 10 AB</strain>
    </source>
</reference>
<sequence>MGSFRDGKKTEDDDESYYSSSDCSSSSSSCRSSSSDESCYSDRSSSIARRKSHRHGVIRHEDYSFFRLPSLMRHRRTTINDNYEHGFHQRGPKKARREGGKIKHDDGEKHGYERGYEHEYEYGYSSSSDASSSKNRIIKSRGRGHNGSSFHWSSRLLALSLLLWCGVQISTTEYVQQQSLRQINTDIHQRQDNHYHGIDRVNSHRPYRNINANSNTNIDPPRPHPRPRPHPHPHRPPPHKKEKERLQPGCELDPEWQTPQSNSKLLSCQLLHELDLSEALSTVSSASGSSRRRRHLSSSSHLGSGLWRDVWKIRDSVSFDKNNNTNSNSNNKYLVLKTMKPEHEVIHRNLERHRREAAAMNRLTSSPYVVDLYAYCGNSILTEFATQDLSRALNTNGKRDINDSHNERRRKIKDANRAHRAKEYKESERLLRNKKSTKNFVGKMEIHDNSKRIETDSEASPKILSSTESLTLSLAKRLDWALQASKAIAAMHRSDVIHADITTKQFLVVGGREVVDNTSNNENSNDYDIVRIKINDFNRCRFVPRRQQSQHNQTATGLTVDASARSSWNSSAERCTIQIPSAPGSYRSPEEYSDKVLTPQMDVFSLGHVLYEIWTSGKSPWQDLGGRRIKNMVRDGKLPIKLTQLEEWDSLHEPNKQGEQNNADNDPDAGNADYRRIADDRAFGRIIRECYWVDPERRITADGLVQELTKLLKSVEKKYDTAIE</sequence>
<accession>A0A7S4AG93</accession>
<feature type="compositionally biased region" description="Low complexity" evidence="1">
    <location>
        <begin position="123"/>
        <end position="133"/>
    </location>
</feature>
<dbReference type="GO" id="GO:0007165">
    <property type="term" value="P:signal transduction"/>
    <property type="evidence" value="ECO:0007669"/>
    <property type="project" value="TreeGrafter"/>
</dbReference>
<feature type="compositionally biased region" description="Basic and acidic residues" evidence="1">
    <location>
        <begin position="97"/>
        <end position="110"/>
    </location>
</feature>
<dbReference type="Pfam" id="PF00069">
    <property type="entry name" value="Pkinase"/>
    <property type="match status" value="1"/>
</dbReference>
<protein>
    <recommendedName>
        <fullName evidence="2">Protein kinase domain-containing protein</fullName>
    </recommendedName>
</protein>
<feature type="compositionally biased region" description="Low complexity" evidence="1">
    <location>
        <begin position="661"/>
        <end position="672"/>
    </location>
</feature>
<dbReference type="InterPro" id="IPR050167">
    <property type="entry name" value="Ser_Thr_protein_kinase"/>
</dbReference>
<dbReference type="EMBL" id="HBIX01009296">
    <property type="protein sequence ID" value="CAE0714356.1"/>
    <property type="molecule type" value="Transcribed_RNA"/>
</dbReference>
<feature type="compositionally biased region" description="Basic residues" evidence="1">
    <location>
        <begin position="223"/>
        <end position="238"/>
    </location>
</feature>
<feature type="region of interest" description="Disordered" evidence="1">
    <location>
        <begin position="282"/>
        <end position="302"/>
    </location>
</feature>